<gene>
    <name evidence="2" type="ORF">LCGC14_2142440</name>
</gene>
<keyword evidence="1" id="KW-0812">Transmembrane</keyword>
<dbReference type="EMBL" id="LAZR01027123">
    <property type="protein sequence ID" value="KKL66690.1"/>
    <property type="molecule type" value="Genomic_DNA"/>
</dbReference>
<feature type="transmembrane region" description="Helical" evidence="1">
    <location>
        <begin position="30"/>
        <end position="49"/>
    </location>
</feature>
<accession>A0A0F9GB15</accession>
<sequence>MLALGAAAFMLTAIFGITSCLIAQRFRRLLGGVLIATLAVAIVISYAYAVLRPSPTYPVAETECLGPPYEVC</sequence>
<comment type="caution">
    <text evidence="2">The sequence shown here is derived from an EMBL/GenBank/DDBJ whole genome shotgun (WGS) entry which is preliminary data.</text>
</comment>
<name>A0A0F9GB15_9ZZZZ</name>
<protein>
    <submittedName>
        <fullName evidence="2">Uncharacterized protein</fullName>
    </submittedName>
</protein>
<reference evidence="2" key="1">
    <citation type="journal article" date="2015" name="Nature">
        <title>Complex archaea that bridge the gap between prokaryotes and eukaryotes.</title>
        <authorList>
            <person name="Spang A."/>
            <person name="Saw J.H."/>
            <person name="Jorgensen S.L."/>
            <person name="Zaremba-Niedzwiedzka K."/>
            <person name="Martijn J."/>
            <person name="Lind A.E."/>
            <person name="van Eijk R."/>
            <person name="Schleper C."/>
            <person name="Guy L."/>
            <person name="Ettema T.J."/>
        </authorList>
    </citation>
    <scope>NUCLEOTIDE SEQUENCE</scope>
</reference>
<evidence type="ECO:0000313" key="2">
    <source>
        <dbReference type="EMBL" id="KKL66690.1"/>
    </source>
</evidence>
<evidence type="ECO:0000256" key="1">
    <source>
        <dbReference type="SAM" id="Phobius"/>
    </source>
</evidence>
<proteinExistence type="predicted"/>
<organism evidence="2">
    <name type="scientific">marine sediment metagenome</name>
    <dbReference type="NCBI Taxonomy" id="412755"/>
    <lineage>
        <taxon>unclassified sequences</taxon>
        <taxon>metagenomes</taxon>
        <taxon>ecological metagenomes</taxon>
    </lineage>
</organism>
<feature type="transmembrane region" description="Helical" evidence="1">
    <location>
        <begin position="6"/>
        <end position="23"/>
    </location>
</feature>
<keyword evidence="1" id="KW-0472">Membrane</keyword>
<keyword evidence="1" id="KW-1133">Transmembrane helix</keyword>
<dbReference type="AlphaFoldDB" id="A0A0F9GB15"/>